<dbReference type="Proteomes" id="UP000807342">
    <property type="component" value="Unassembled WGS sequence"/>
</dbReference>
<dbReference type="InterPro" id="IPR000261">
    <property type="entry name" value="EH_dom"/>
</dbReference>
<name>A0A9P5XLT2_9AGAR</name>
<protein>
    <recommendedName>
        <fullName evidence="1">EH domain-containing protein</fullName>
    </recommendedName>
</protein>
<organism evidence="2 3">
    <name type="scientific">Macrolepiota fuliginosa MF-IS2</name>
    <dbReference type="NCBI Taxonomy" id="1400762"/>
    <lineage>
        <taxon>Eukaryota</taxon>
        <taxon>Fungi</taxon>
        <taxon>Dikarya</taxon>
        <taxon>Basidiomycota</taxon>
        <taxon>Agaricomycotina</taxon>
        <taxon>Agaricomycetes</taxon>
        <taxon>Agaricomycetidae</taxon>
        <taxon>Agaricales</taxon>
        <taxon>Agaricineae</taxon>
        <taxon>Agaricaceae</taxon>
        <taxon>Macrolepiota</taxon>
    </lineage>
</organism>
<gene>
    <name evidence="2" type="ORF">P691DRAFT_148520</name>
</gene>
<dbReference type="PANTHER" id="PTHR11216">
    <property type="entry name" value="EH DOMAIN"/>
    <property type="match status" value="1"/>
</dbReference>
<dbReference type="GO" id="GO:0016197">
    <property type="term" value="P:endosomal transport"/>
    <property type="evidence" value="ECO:0007669"/>
    <property type="project" value="TreeGrafter"/>
</dbReference>
<comment type="caution">
    <text evidence="2">The sequence shown here is derived from an EMBL/GenBank/DDBJ whole genome shotgun (WGS) entry which is preliminary data.</text>
</comment>
<dbReference type="GO" id="GO:0006897">
    <property type="term" value="P:endocytosis"/>
    <property type="evidence" value="ECO:0007669"/>
    <property type="project" value="TreeGrafter"/>
</dbReference>
<dbReference type="SMART" id="SM00027">
    <property type="entry name" value="EH"/>
    <property type="match status" value="1"/>
</dbReference>
<evidence type="ECO:0000313" key="2">
    <source>
        <dbReference type="EMBL" id="KAF9452834.1"/>
    </source>
</evidence>
<dbReference type="Gene3D" id="1.10.238.10">
    <property type="entry name" value="EF-hand"/>
    <property type="match status" value="1"/>
</dbReference>
<dbReference type="PANTHER" id="PTHR11216:SF170">
    <property type="entry name" value="DYNAMIN ASSOCIATED PROTEIN 160, ISOFORM D"/>
    <property type="match status" value="1"/>
</dbReference>
<keyword evidence="3" id="KW-1185">Reference proteome</keyword>
<dbReference type="SUPFAM" id="SSF47473">
    <property type="entry name" value="EF-hand"/>
    <property type="match status" value="1"/>
</dbReference>
<feature type="domain" description="EH" evidence="1">
    <location>
        <begin position="11"/>
        <end position="98"/>
    </location>
</feature>
<dbReference type="AlphaFoldDB" id="A0A9P5XLT2"/>
<dbReference type="GO" id="GO:0005737">
    <property type="term" value="C:cytoplasm"/>
    <property type="evidence" value="ECO:0007669"/>
    <property type="project" value="TreeGrafter"/>
</dbReference>
<sequence>MSAIFSATPAELSLVNRIFAQADKQKLGILTGDVAVNVFSGAKLPGPVLGEIWSIADEENNGWLSKTGAAKALRLIAHAQKGEKPSPVLLTKPAPLPNIEGYAIIPQQNTGASIPKSPTPGFPPLSPQDKIKFQNIFNRSGPVNGLLNGRALRVDKALRTHSLSRRREGSGHLPQVKII</sequence>
<dbReference type="Pfam" id="PF12763">
    <property type="entry name" value="EH"/>
    <property type="match status" value="1"/>
</dbReference>
<accession>A0A9P5XLT2</accession>
<proteinExistence type="predicted"/>
<dbReference type="PROSITE" id="PS50031">
    <property type="entry name" value="EH"/>
    <property type="match status" value="1"/>
</dbReference>
<dbReference type="OrthoDB" id="524326at2759"/>
<reference evidence="2" key="1">
    <citation type="submission" date="2020-11" db="EMBL/GenBank/DDBJ databases">
        <authorList>
            <consortium name="DOE Joint Genome Institute"/>
            <person name="Ahrendt S."/>
            <person name="Riley R."/>
            <person name="Andreopoulos W."/>
            <person name="Labutti K."/>
            <person name="Pangilinan J."/>
            <person name="Ruiz-Duenas F.J."/>
            <person name="Barrasa J.M."/>
            <person name="Sanchez-Garcia M."/>
            <person name="Camarero S."/>
            <person name="Miyauchi S."/>
            <person name="Serrano A."/>
            <person name="Linde D."/>
            <person name="Babiker R."/>
            <person name="Drula E."/>
            <person name="Ayuso-Fernandez I."/>
            <person name="Pacheco R."/>
            <person name="Padilla G."/>
            <person name="Ferreira P."/>
            <person name="Barriuso J."/>
            <person name="Kellner H."/>
            <person name="Castanera R."/>
            <person name="Alfaro M."/>
            <person name="Ramirez L."/>
            <person name="Pisabarro A.G."/>
            <person name="Kuo A."/>
            <person name="Tritt A."/>
            <person name="Lipzen A."/>
            <person name="He G."/>
            <person name="Yan M."/>
            <person name="Ng V."/>
            <person name="Cullen D."/>
            <person name="Martin F."/>
            <person name="Rosso M.-N."/>
            <person name="Henrissat B."/>
            <person name="Hibbett D."/>
            <person name="Martinez A.T."/>
            <person name="Grigoriev I.V."/>
        </authorList>
    </citation>
    <scope>NUCLEOTIDE SEQUENCE</scope>
    <source>
        <strain evidence="2">MF-IS2</strain>
    </source>
</reference>
<dbReference type="CDD" id="cd00052">
    <property type="entry name" value="EH"/>
    <property type="match status" value="1"/>
</dbReference>
<evidence type="ECO:0000259" key="1">
    <source>
        <dbReference type="PROSITE" id="PS50031"/>
    </source>
</evidence>
<evidence type="ECO:0000313" key="3">
    <source>
        <dbReference type="Proteomes" id="UP000807342"/>
    </source>
</evidence>
<dbReference type="GO" id="GO:0005886">
    <property type="term" value="C:plasma membrane"/>
    <property type="evidence" value="ECO:0007669"/>
    <property type="project" value="TreeGrafter"/>
</dbReference>
<dbReference type="InterPro" id="IPR011992">
    <property type="entry name" value="EF-hand-dom_pair"/>
</dbReference>
<dbReference type="EMBL" id="MU151067">
    <property type="protein sequence ID" value="KAF9452834.1"/>
    <property type="molecule type" value="Genomic_DNA"/>
</dbReference>